<comment type="caution">
    <text evidence="2">The sequence shown here is derived from an EMBL/GenBank/DDBJ whole genome shotgun (WGS) entry which is preliminary data.</text>
</comment>
<dbReference type="InterPro" id="IPR021720">
    <property type="entry name" value="Malectin_dom"/>
</dbReference>
<dbReference type="Gene3D" id="2.60.120.200">
    <property type="match status" value="1"/>
</dbReference>
<feature type="non-terminal residue" evidence="2">
    <location>
        <position position="1"/>
    </location>
</feature>
<feature type="domain" description="Malectin" evidence="1">
    <location>
        <begin position="150"/>
        <end position="201"/>
    </location>
</feature>
<dbReference type="InterPro" id="IPR013320">
    <property type="entry name" value="ConA-like_dom_sf"/>
</dbReference>
<accession>A0A0F9K214</accession>
<evidence type="ECO:0000259" key="1">
    <source>
        <dbReference type="Pfam" id="PF11721"/>
    </source>
</evidence>
<gene>
    <name evidence="2" type="ORF">LCGC14_1756120</name>
</gene>
<organism evidence="2">
    <name type="scientific">marine sediment metagenome</name>
    <dbReference type="NCBI Taxonomy" id="412755"/>
    <lineage>
        <taxon>unclassified sequences</taxon>
        <taxon>metagenomes</taxon>
        <taxon>ecological metagenomes</taxon>
    </lineage>
</organism>
<reference evidence="2" key="1">
    <citation type="journal article" date="2015" name="Nature">
        <title>Complex archaea that bridge the gap between prokaryotes and eukaryotes.</title>
        <authorList>
            <person name="Spang A."/>
            <person name="Saw J.H."/>
            <person name="Jorgensen S.L."/>
            <person name="Zaremba-Niedzwiedzka K."/>
            <person name="Martijn J."/>
            <person name="Lind A.E."/>
            <person name="van Eijk R."/>
            <person name="Schleper C."/>
            <person name="Guy L."/>
            <person name="Ettema T.J."/>
        </authorList>
    </citation>
    <scope>NUCLEOTIDE SEQUENCE</scope>
</reference>
<dbReference type="AlphaFoldDB" id="A0A0F9K214"/>
<protein>
    <recommendedName>
        <fullName evidence="1">Malectin domain-containing protein</fullName>
    </recommendedName>
</protein>
<dbReference type="Pfam" id="PF11721">
    <property type="entry name" value="Malectin"/>
    <property type="match status" value="1"/>
</dbReference>
<dbReference type="EMBL" id="LAZR01016266">
    <property type="protein sequence ID" value="KKM05238.1"/>
    <property type="molecule type" value="Genomic_DNA"/>
</dbReference>
<name>A0A0F9K214_9ZZZZ</name>
<sequence length="232" mass="24639">TSVSGITSFQIGSLVALEAGSYNRYHGLIDDFRIYKTELSASEIRDLYALAGSGKASSPSPSNAATSVDTDTPLTLTWTPGDWAAGDRGLAALPGREAEFAAGLDKARLTVNVRGPGWHLRDPGEDGWRKCRQFNPLGLGAPRPTSVKPYLVRLHFAELDPLRPGGRVFDVKVQGKVVLKAFDPVKVAGGPLRAIVREFKAIPAGDTLAIELVPVAGAEPALNAIEVLADGW</sequence>
<evidence type="ECO:0000313" key="2">
    <source>
        <dbReference type="EMBL" id="KKM05238.1"/>
    </source>
</evidence>
<dbReference type="Gene3D" id="2.60.120.430">
    <property type="entry name" value="Galactose-binding lectin"/>
    <property type="match status" value="1"/>
</dbReference>
<proteinExistence type="predicted"/>
<dbReference type="SUPFAM" id="SSF49899">
    <property type="entry name" value="Concanavalin A-like lectins/glucanases"/>
    <property type="match status" value="1"/>
</dbReference>